<accession>A0A1M6GPN0</accession>
<organism evidence="1 2">
    <name type="scientific">Shimia gijangensis</name>
    <dbReference type="NCBI Taxonomy" id="1470563"/>
    <lineage>
        <taxon>Bacteria</taxon>
        <taxon>Pseudomonadati</taxon>
        <taxon>Pseudomonadota</taxon>
        <taxon>Alphaproteobacteria</taxon>
        <taxon>Rhodobacterales</taxon>
        <taxon>Roseobacteraceae</taxon>
    </lineage>
</organism>
<dbReference type="Proteomes" id="UP000183982">
    <property type="component" value="Unassembled WGS sequence"/>
</dbReference>
<evidence type="ECO:0000313" key="2">
    <source>
        <dbReference type="Proteomes" id="UP000183982"/>
    </source>
</evidence>
<evidence type="ECO:0000313" key="1">
    <source>
        <dbReference type="EMBL" id="SHJ11894.1"/>
    </source>
</evidence>
<dbReference type="EMBL" id="FQZQ01000005">
    <property type="protein sequence ID" value="SHJ11894.1"/>
    <property type="molecule type" value="Genomic_DNA"/>
</dbReference>
<dbReference type="STRING" id="1470563.SAMN05444000_10584"/>
<name>A0A1M6GPN0_9RHOB</name>
<dbReference type="GO" id="GO:0047869">
    <property type="term" value="F:dimethylpropiothetin dethiomethylase activity"/>
    <property type="evidence" value="ECO:0007669"/>
    <property type="project" value="InterPro"/>
</dbReference>
<protein>
    <submittedName>
        <fullName evidence="1">Dimethylsulfoniopropionate lyase DddQ</fullName>
    </submittedName>
</protein>
<keyword evidence="1" id="KW-0456">Lyase</keyword>
<dbReference type="SUPFAM" id="SSF51182">
    <property type="entry name" value="RmlC-like cupins"/>
    <property type="match status" value="1"/>
</dbReference>
<dbReference type="InterPro" id="IPR011051">
    <property type="entry name" value="RmlC_Cupin_sf"/>
</dbReference>
<dbReference type="OrthoDB" id="9083851at2"/>
<dbReference type="Gene3D" id="2.60.120.10">
    <property type="entry name" value="Jelly Rolls"/>
    <property type="match status" value="1"/>
</dbReference>
<keyword evidence="2" id="KW-1185">Reference proteome</keyword>
<dbReference type="CDD" id="cd20282">
    <property type="entry name" value="cupin_DddQ"/>
    <property type="match status" value="1"/>
</dbReference>
<gene>
    <name evidence="1" type="ORF">SAMN05444000_10584</name>
</gene>
<dbReference type="Pfam" id="PF16867">
    <property type="entry name" value="DMSP_lyase"/>
    <property type="match status" value="1"/>
</dbReference>
<proteinExistence type="predicted"/>
<dbReference type="InterPro" id="IPR014710">
    <property type="entry name" value="RmlC-like_jellyroll"/>
</dbReference>
<reference evidence="2" key="1">
    <citation type="submission" date="2016-11" db="EMBL/GenBank/DDBJ databases">
        <authorList>
            <person name="Varghese N."/>
            <person name="Submissions S."/>
        </authorList>
    </citation>
    <scope>NUCLEOTIDE SEQUENCE [LARGE SCALE GENOMIC DNA]</scope>
    <source>
        <strain evidence="2">DSM 100564</strain>
    </source>
</reference>
<dbReference type="AlphaFoldDB" id="A0A1M6GPN0"/>
<sequence length="197" mass="22424">MSRPIFDTLLDVARKAHQASTEMTAFCPFPDDIRATEATAFHIPASDLFQAETGLFTDHHDDFRKALVAAAPYVRWRETYKGTDIGQDFLDRFGCYCLIGPDAPFHSDQMFCWMVYMPPGLHYPWHHHPGEEMYLVLGGEAEFFRKGAADETLRSGDVCQHGSNQPHAMETFEHPVLAYVVWRNGFATPPVLTKDER</sequence>
<dbReference type="RefSeq" id="WP_073250707.1">
    <property type="nucleotide sequence ID" value="NZ_FQZQ01000005.1"/>
</dbReference>
<dbReference type="InterPro" id="IPR031723">
    <property type="entry name" value="DMSP_lyase"/>
</dbReference>